<feature type="compositionally biased region" description="Polar residues" evidence="1">
    <location>
        <begin position="65"/>
        <end position="75"/>
    </location>
</feature>
<proteinExistence type="predicted"/>
<protein>
    <submittedName>
        <fullName evidence="2">Uncharacterized protein</fullName>
    </submittedName>
</protein>
<keyword evidence="3" id="KW-1185">Reference proteome</keyword>
<reference evidence="2 3" key="1">
    <citation type="submission" date="2019-11" db="EMBL/GenBank/DDBJ databases">
        <title>Complete genome sequence of Corynebacterium kalinowskii 1959, a novel Corynebacterium species isolated from soil of a small paddock in Vilsendorf, Germany.</title>
        <authorList>
            <person name="Schaffert L."/>
            <person name="Ruwe M."/>
            <person name="Milse J."/>
            <person name="Hanuschka K."/>
            <person name="Ortseifen V."/>
            <person name="Droste J."/>
            <person name="Brandt D."/>
            <person name="Schlueter L."/>
            <person name="Kutter Y."/>
            <person name="Vinke S."/>
            <person name="Viehoefer P."/>
            <person name="Jacob L."/>
            <person name="Luebke N.-C."/>
            <person name="Schulte-Berndt E."/>
            <person name="Hain C."/>
            <person name="Linder M."/>
            <person name="Schmidt P."/>
            <person name="Wollenschlaeger L."/>
            <person name="Luttermann T."/>
            <person name="Thieme E."/>
            <person name="Hassa J."/>
            <person name="Haak M."/>
            <person name="Wittchen M."/>
            <person name="Mentz A."/>
            <person name="Persicke M."/>
            <person name="Busche T."/>
            <person name="Ruckert C."/>
        </authorList>
    </citation>
    <scope>NUCLEOTIDE SEQUENCE [LARGE SCALE GENOMIC DNA]</scope>
    <source>
        <strain evidence="2 3">2039</strain>
    </source>
</reference>
<evidence type="ECO:0000313" key="2">
    <source>
        <dbReference type="EMBL" id="QGU08490.1"/>
    </source>
</evidence>
<feature type="region of interest" description="Disordered" evidence="1">
    <location>
        <begin position="53"/>
        <end position="75"/>
    </location>
</feature>
<organism evidence="2 3">
    <name type="scientific">Corynebacterium occultum</name>
    <dbReference type="NCBI Taxonomy" id="2675219"/>
    <lineage>
        <taxon>Bacteria</taxon>
        <taxon>Bacillati</taxon>
        <taxon>Actinomycetota</taxon>
        <taxon>Actinomycetes</taxon>
        <taxon>Mycobacteriales</taxon>
        <taxon>Corynebacteriaceae</taxon>
        <taxon>Corynebacterium</taxon>
    </lineage>
</organism>
<dbReference type="KEGG" id="cok:COCCU_12955"/>
<dbReference type="Proteomes" id="UP000424462">
    <property type="component" value="Chromosome"/>
</dbReference>
<evidence type="ECO:0000256" key="1">
    <source>
        <dbReference type="SAM" id="MobiDB-lite"/>
    </source>
</evidence>
<dbReference type="EMBL" id="CP046455">
    <property type="protein sequence ID" value="QGU08490.1"/>
    <property type="molecule type" value="Genomic_DNA"/>
</dbReference>
<dbReference type="AlphaFoldDB" id="A0A6B8WES6"/>
<name>A0A6B8WES6_9CORY</name>
<sequence>MSLPQVLHLPGHEWEKGYAGLNKNSPYLRAEIIAVADALQVAGALIDPILSTENTPVGTWPPKHQSWTWGRTPEQ</sequence>
<accession>A0A6B8WES6</accession>
<evidence type="ECO:0000313" key="3">
    <source>
        <dbReference type="Proteomes" id="UP000424462"/>
    </source>
</evidence>
<dbReference type="RefSeq" id="WP_197088524.1">
    <property type="nucleotide sequence ID" value="NZ_CP046455.1"/>
</dbReference>
<gene>
    <name evidence="2" type="ORF">COCCU_12955</name>
</gene>